<reference evidence="1" key="1">
    <citation type="journal article" date="2021" name="Proc. Natl. Acad. Sci. U.S.A.">
        <title>A Catalog of Tens of Thousands of Viruses from Human Metagenomes Reveals Hidden Associations with Chronic Diseases.</title>
        <authorList>
            <person name="Tisza M.J."/>
            <person name="Buck C.B."/>
        </authorList>
    </citation>
    <scope>NUCLEOTIDE SEQUENCE</scope>
    <source>
        <strain evidence="1">Ctu3o5</strain>
    </source>
</reference>
<dbReference type="InterPro" id="IPR018330">
    <property type="entry name" value="RecT_fam"/>
</dbReference>
<dbReference type="InterPro" id="IPR004590">
    <property type="entry name" value="ssDNA_annealing_RecT"/>
</dbReference>
<name>A0A8S5U1J6_9CAUD</name>
<sequence length="231" mass="26076">MKSAERTLGEKGRQFLTSVLALANSDKKIAECNPMTTYNACLTAATLDLPINQNLGFAYIVPYSNKGKMEAQFQMGWRGFVQLAMKTGQFQSLGTRAVYENEFAGVDSFTGEPKFNFQVEKEGKVIGYMAYFILLNGFRKAEFMTNEELEQHAQKYSQTFKRGFGVWKDNFEAMAKKTVLKLLLSRYAPLSVEMQTAIVEDQKVNDEYADNKPGSSLEIEEAEVVLEDVNE</sequence>
<accession>A0A8S5U1J6</accession>
<dbReference type="EMBL" id="BK015984">
    <property type="protein sequence ID" value="DAF88332.1"/>
    <property type="molecule type" value="Genomic_DNA"/>
</dbReference>
<protein>
    <submittedName>
        <fullName evidence="1">RecT protein</fullName>
    </submittedName>
</protein>
<dbReference type="GO" id="GO:0006259">
    <property type="term" value="P:DNA metabolic process"/>
    <property type="evidence" value="ECO:0007669"/>
    <property type="project" value="InterPro"/>
</dbReference>
<dbReference type="Pfam" id="PF03837">
    <property type="entry name" value="RecT"/>
    <property type="match status" value="1"/>
</dbReference>
<organism evidence="1">
    <name type="scientific">Myoviridae sp. ctu3o5</name>
    <dbReference type="NCBI Taxonomy" id="2825198"/>
    <lineage>
        <taxon>Viruses</taxon>
        <taxon>Duplodnaviria</taxon>
        <taxon>Heunggongvirae</taxon>
        <taxon>Uroviricota</taxon>
        <taxon>Caudoviricetes</taxon>
    </lineage>
</organism>
<dbReference type="GO" id="GO:0003677">
    <property type="term" value="F:DNA binding"/>
    <property type="evidence" value="ECO:0007669"/>
    <property type="project" value="InterPro"/>
</dbReference>
<evidence type="ECO:0000313" key="1">
    <source>
        <dbReference type="EMBL" id="DAF88332.1"/>
    </source>
</evidence>
<dbReference type="NCBIfam" id="TIGR00616">
    <property type="entry name" value="rect"/>
    <property type="match status" value="1"/>
</dbReference>
<proteinExistence type="predicted"/>